<dbReference type="AlphaFoldDB" id="A0AAV5SLX1"/>
<organism evidence="8 9">
    <name type="scientific">Pristionchus entomophagus</name>
    <dbReference type="NCBI Taxonomy" id="358040"/>
    <lineage>
        <taxon>Eukaryota</taxon>
        <taxon>Metazoa</taxon>
        <taxon>Ecdysozoa</taxon>
        <taxon>Nematoda</taxon>
        <taxon>Chromadorea</taxon>
        <taxon>Rhabditida</taxon>
        <taxon>Rhabditina</taxon>
        <taxon>Diplogasteromorpha</taxon>
        <taxon>Diplogasteroidea</taxon>
        <taxon>Neodiplogasteridae</taxon>
        <taxon>Pristionchus</taxon>
    </lineage>
</organism>
<keyword evidence="5" id="KW-0067">ATP-binding</keyword>
<evidence type="ECO:0008006" key="10">
    <source>
        <dbReference type="Google" id="ProtNLM"/>
    </source>
</evidence>
<evidence type="ECO:0000256" key="4">
    <source>
        <dbReference type="ARBA" id="ARBA00022806"/>
    </source>
</evidence>
<reference evidence="8" key="1">
    <citation type="submission" date="2023-10" db="EMBL/GenBank/DDBJ databases">
        <title>Genome assembly of Pristionchus species.</title>
        <authorList>
            <person name="Yoshida K."/>
            <person name="Sommer R.J."/>
        </authorList>
    </citation>
    <scope>NUCLEOTIDE SEQUENCE</scope>
    <source>
        <strain evidence="8">RS0144</strain>
    </source>
</reference>
<gene>
    <name evidence="8" type="ORF">PENTCL1PPCAC_5705</name>
</gene>
<keyword evidence="4" id="KW-0347">Helicase</keyword>
<evidence type="ECO:0000259" key="7">
    <source>
        <dbReference type="Pfam" id="PF13087"/>
    </source>
</evidence>
<dbReference type="InterPro" id="IPR041677">
    <property type="entry name" value="DNA2/NAM7_AAA_11"/>
</dbReference>
<comment type="similarity">
    <text evidence="1">Belongs to the DNA2/NAM7 helicase family.</text>
</comment>
<evidence type="ECO:0000313" key="9">
    <source>
        <dbReference type="Proteomes" id="UP001432027"/>
    </source>
</evidence>
<dbReference type="InterPro" id="IPR041679">
    <property type="entry name" value="DNA2/NAM7-like_C"/>
</dbReference>
<dbReference type="GO" id="GO:0005524">
    <property type="term" value="F:ATP binding"/>
    <property type="evidence" value="ECO:0007669"/>
    <property type="project" value="UniProtKB-KW"/>
</dbReference>
<feature type="domain" description="DNA2/NAM7 helicase-like C-terminal" evidence="7">
    <location>
        <begin position="412"/>
        <end position="598"/>
    </location>
</feature>
<dbReference type="Pfam" id="PF13087">
    <property type="entry name" value="AAA_12"/>
    <property type="match status" value="1"/>
</dbReference>
<dbReference type="GO" id="GO:0043139">
    <property type="term" value="F:5'-3' DNA helicase activity"/>
    <property type="evidence" value="ECO:0007669"/>
    <property type="project" value="TreeGrafter"/>
</dbReference>
<dbReference type="Proteomes" id="UP001432027">
    <property type="component" value="Unassembled WGS sequence"/>
</dbReference>
<feature type="domain" description="DNA2/NAM7 helicase helicase" evidence="6">
    <location>
        <begin position="181"/>
        <end position="399"/>
    </location>
</feature>
<dbReference type="CDD" id="cd18808">
    <property type="entry name" value="SF1_C_Upf1"/>
    <property type="match status" value="1"/>
</dbReference>
<dbReference type="PANTHER" id="PTHR43788">
    <property type="entry name" value="DNA2/NAM7 HELICASE FAMILY MEMBER"/>
    <property type="match status" value="1"/>
</dbReference>
<keyword evidence="3" id="KW-0378">Hydrolase</keyword>
<dbReference type="InterPro" id="IPR050534">
    <property type="entry name" value="Coronavir_polyprotein_1ab"/>
</dbReference>
<evidence type="ECO:0000313" key="8">
    <source>
        <dbReference type="EMBL" id="GMS83530.1"/>
    </source>
</evidence>
<dbReference type="PANTHER" id="PTHR43788:SF16">
    <property type="entry name" value="HELICASE WITH ZINC FINGER 2"/>
    <property type="match status" value="1"/>
</dbReference>
<accession>A0AAV5SLX1</accession>
<dbReference type="InterPro" id="IPR047187">
    <property type="entry name" value="SF1_C_Upf1"/>
</dbReference>
<proteinExistence type="inferred from homology"/>
<keyword evidence="2" id="KW-0547">Nucleotide-binding</keyword>
<feature type="non-terminal residue" evidence="8">
    <location>
        <position position="1"/>
    </location>
</feature>
<dbReference type="EMBL" id="BTSX01000002">
    <property type="protein sequence ID" value="GMS83530.1"/>
    <property type="molecule type" value="Genomic_DNA"/>
</dbReference>
<protein>
    <recommendedName>
        <fullName evidence="10">DNA2/NAM7 helicase-like C-terminal domain-containing protein</fullName>
    </recommendedName>
</protein>
<sequence>YDQGDIVRERYLERATFQFTSSSAYRSFVLPALLLGCRVRDFEQRCAEVISSSPLLILTMPSPAFRGRTVKLRTVDGETFEATVKSVQKQEKRWQVTCHPTDEPLDDFIFPDDQLEILFTTTAVPRVTEALMRKYERQSEAIGNWRLLETIYGKSIATDFPKSAPANQLIRLAKNAGTLRLNAEQAQAIGLYNCSTCPAFVVESPPGSGKTLTAAAMALAYNGSGAQLFLSTANVPVINMALAFSRLDYGNLKAIHFISSEREDQVTEDTRSPFSVLSLAKAHPYLNEEICQLEEEIDNEPDNEKRAELRRKIHRLCRPIFDAHYDVFLATVDSILGRLVRVNAGNYVDVIKNQLTTNVKRIVVDEASQLTEAALNALILSFPQAQIVLIGDEKQLPPFKYEPGDVVSELASRSALDVMKDKGNLPVIRLKHVYRASPSLVAHYSNVFYGGCLVSCKPESTTNPLTCFGALRGSNARCLFWKVRKGPAKPSGTSLYNDGELTALKNIIETLRKSNFDEKSVMIICYYDAQRKRAEAALPHGYEVLTVDSAQGREKRIVIVLTTATSMPREKGSFLICPLRCNVSVSRHQEALIVIGHPSIASAPNWAKVLSPKYFKVV</sequence>
<dbReference type="Pfam" id="PF13086">
    <property type="entry name" value="AAA_11"/>
    <property type="match status" value="1"/>
</dbReference>
<name>A0AAV5SLX1_9BILA</name>
<evidence type="ECO:0000256" key="1">
    <source>
        <dbReference type="ARBA" id="ARBA00007913"/>
    </source>
</evidence>
<dbReference type="Gene3D" id="3.40.50.300">
    <property type="entry name" value="P-loop containing nucleotide triphosphate hydrolases"/>
    <property type="match status" value="2"/>
</dbReference>
<dbReference type="InterPro" id="IPR027417">
    <property type="entry name" value="P-loop_NTPase"/>
</dbReference>
<feature type="non-terminal residue" evidence="8">
    <location>
        <position position="618"/>
    </location>
</feature>
<keyword evidence="9" id="KW-1185">Reference proteome</keyword>
<comment type="caution">
    <text evidence="8">The sequence shown here is derived from an EMBL/GenBank/DDBJ whole genome shotgun (WGS) entry which is preliminary data.</text>
</comment>
<evidence type="ECO:0000256" key="5">
    <source>
        <dbReference type="ARBA" id="ARBA00022840"/>
    </source>
</evidence>
<dbReference type="GO" id="GO:0016787">
    <property type="term" value="F:hydrolase activity"/>
    <property type="evidence" value="ECO:0007669"/>
    <property type="project" value="UniProtKB-KW"/>
</dbReference>
<evidence type="ECO:0000256" key="2">
    <source>
        <dbReference type="ARBA" id="ARBA00022741"/>
    </source>
</evidence>
<dbReference type="SUPFAM" id="SSF52540">
    <property type="entry name" value="P-loop containing nucleoside triphosphate hydrolases"/>
    <property type="match status" value="1"/>
</dbReference>
<evidence type="ECO:0000256" key="3">
    <source>
        <dbReference type="ARBA" id="ARBA00022801"/>
    </source>
</evidence>
<evidence type="ECO:0000259" key="6">
    <source>
        <dbReference type="Pfam" id="PF13086"/>
    </source>
</evidence>